<dbReference type="GO" id="GO:0005524">
    <property type="term" value="F:ATP binding"/>
    <property type="evidence" value="ECO:0007669"/>
    <property type="project" value="UniProtKB-KW"/>
</dbReference>
<evidence type="ECO:0000256" key="5">
    <source>
        <dbReference type="ARBA" id="ARBA00012388"/>
    </source>
</evidence>
<keyword evidence="10" id="KW-0067">ATP-binding</keyword>
<dbReference type="AlphaFoldDB" id="A0AAD5TSK2"/>
<organism evidence="18 19">
    <name type="scientific">Geranomyces variabilis</name>
    <dbReference type="NCBI Taxonomy" id="109894"/>
    <lineage>
        <taxon>Eukaryota</taxon>
        <taxon>Fungi</taxon>
        <taxon>Fungi incertae sedis</taxon>
        <taxon>Chytridiomycota</taxon>
        <taxon>Chytridiomycota incertae sedis</taxon>
        <taxon>Chytridiomycetes</taxon>
        <taxon>Spizellomycetales</taxon>
        <taxon>Powellomycetaceae</taxon>
        <taxon>Geranomyces</taxon>
    </lineage>
</organism>
<dbReference type="GO" id="GO:0003723">
    <property type="term" value="F:RNA binding"/>
    <property type="evidence" value="ECO:0007669"/>
    <property type="project" value="InterPro"/>
</dbReference>
<keyword evidence="19" id="KW-1185">Reference proteome</keyword>
<evidence type="ECO:0000256" key="14">
    <source>
        <dbReference type="SAM" id="Phobius"/>
    </source>
</evidence>
<accession>A0AAD5TSK2</accession>
<proteinExistence type="inferred from homology"/>
<gene>
    <name evidence="18" type="primary">PAP1</name>
    <name evidence="18" type="ORF">HDU87_000285</name>
</gene>
<evidence type="ECO:0000256" key="12">
    <source>
        <dbReference type="ARBA" id="ARBA00023242"/>
    </source>
</evidence>
<dbReference type="InterPro" id="IPR007012">
    <property type="entry name" value="PolA_pol_cen_dom"/>
</dbReference>
<dbReference type="Pfam" id="PF20750">
    <property type="entry name" value="PAP_NTPase"/>
    <property type="match status" value="1"/>
</dbReference>
<dbReference type="Gene3D" id="3.30.460.10">
    <property type="entry name" value="Beta Polymerase, domain 2"/>
    <property type="match status" value="1"/>
</dbReference>
<evidence type="ECO:0000256" key="6">
    <source>
        <dbReference type="ARBA" id="ARBA00022664"/>
    </source>
</evidence>
<comment type="subcellular location">
    <subcellularLocation>
        <location evidence="3">Nucleus</location>
    </subcellularLocation>
</comment>
<dbReference type="InterPro" id="IPR011068">
    <property type="entry name" value="NuclTrfase_I-like_C"/>
</dbReference>
<dbReference type="CDD" id="cd05402">
    <property type="entry name" value="NT_PAP_TUTase"/>
    <property type="match status" value="1"/>
</dbReference>
<dbReference type="SUPFAM" id="SSF81301">
    <property type="entry name" value="Nucleotidyltransferase"/>
    <property type="match status" value="1"/>
</dbReference>
<keyword evidence="6" id="KW-0507">mRNA processing</keyword>
<comment type="cofactor">
    <cofactor evidence="2">
        <name>Mg(2+)</name>
        <dbReference type="ChEBI" id="CHEBI:18420"/>
    </cofactor>
</comment>
<evidence type="ECO:0000259" key="15">
    <source>
        <dbReference type="Pfam" id="PF04926"/>
    </source>
</evidence>
<evidence type="ECO:0000256" key="13">
    <source>
        <dbReference type="SAM" id="MobiDB-lite"/>
    </source>
</evidence>
<dbReference type="Gene3D" id="3.30.70.590">
    <property type="entry name" value="Poly(A) polymerase predicted RNA binding domain"/>
    <property type="match status" value="1"/>
</dbReference>
<comment type="caution">
    <text evidence="18">The sequence shown here is derived from an EMBL/GenBank/DDBJ whole genome shotgun (WGS) entry which is preliminary data.</text>
</comment>
<dbReference type="SUPFAM" id="SSF55003">
    <property type="entry name" value="PAP/Archaeal CCA-adding enzyme, C-terminal domain"/>
    <property type="match status" value="1"/>
</dbReference>
<dbReference type="Gene3D" id="1.10.1410.10">
    <property type="match status" value="1"/>
</dbReference>
<feature type="compositionally biased region" description="Basic residues" evidence="13">
    <location>
        <begin position="520"/>
        <end position="529"/>
    </location>
</feature>
<dbReference type="Proteomes" id="UP001212152">
    <property type="component" value="Unassembled WGS sequence"/>
</dbReference>
<comment type="cofactor">
    <cofactor evidence="1">
        <name>Mn(2+)</name>
        <dbReference type="ChEBI" id="CHEBI:29035"/>
    </cofactor>
</comment>
<keyword evidence="14" id="KW-0812">Transmembrane</keyword>
<dbReference type="GO" id="GO:0005634">
    <property type="term" value="C:nucleus"/>
    <property type="evidence" value="ECO:0007669"/>
    <property type="project" value="UniProtKB-SubCell"/>
</dbReference>
<feature type="region of interest" description="Disordered" evidence="13">
    <location>
        <begin position="585"/>
        <end position="665"/>
    </location>
</feature>
<dbReference type="GO" id="GO:0031123">
    <property type="term" value="P:RNA 3'-end processing"/>
    <property type="evidence" value="ECO:0007669"/>
    <property type="project" value="InterPro"/>
</dbReference>
<dbReference type="GO" id="GO:0006397">
    <property type="term" value="P:mRNA processing"/>
    <property type="evidence" value="ECO:0007669"/>
    <property type="project" value="UniProtKB-KW"/>
</dbReference>
<evidence type="ECO:0000256" key="4">
    <source>
        <dbReference type="ARBA" id="ARBA00010912"/>
    </source>
</evidence>
<evidence type="ECO:0000256" key="3">
    <source>
        <dbReference type="ARBA" id="ARBA00004123"/>
    </source>
</evidence>
<evidence type="ECO:0000313" key="18">
    <source>
        <dbReference type="EMBL" id="KAJ3185661.1"/>
    </source>
</evidence>
<feature type="region of interest" description="Disordered" evidence="13">
    <location>
        <begin position="511"/>
        <end position="552"/>
    </location>
</feature>
<dbReference type="GO" id="GO:1990817">
    <property type="term" value="F:poly(A) RNA polymerase activity"/>
    <property type="evidence" value="ECO:0007669"/>
    <property type="project" value="UniProtKB-EC"/>
</dbReference>
<dbReference type="SUPFAM" id="SSF81631">
    <property type="entry name" value="PAP/OAS1 substrate-binding domain"/>
    <property type="match status" value="1"/>
</dbReference>
<dbReference type="InterPro" id="IPR043519">
    <property type="entry name" value="NT_sf"/>
</dbReference>
<evidence type="ECO:0000256" key="7">
    <source>
        <dbReference type="ARBA" id="ARBA00022679"/>
    </source>
</evidence>
<keyword evidence="11" id="KW-0460">Magnesium</keyword>
<keyword evidence="14" id="KW-1133">Transmembrane helix</keyword>
<keyword evidence="9" id="KW-0547">Nucleotide-binding</keyword>
<feature type="transmembrane region" description="Helical" evidence="14">
    <location>
        <begin position="225"/>
        <end position="244"/>
    </location>
</feature>
<sequence>MSQQQQQQYWGVTPSISTAEPTQKELEVTDQLVQTLKDLGLFESEEESRKREVVLGKLNAIFKEFVTKVALRHGLPESMAEDAGGKIFTFGSYRLGVHGAGSDIDTLCVAPSFVKREDFFGEMYELLKARPEVTDLTAIADAYVPVINFEFSKIPIDLLFAGLELPSIPDDLDLADNNLLKKLDERDVRSLNGSRVTDEILRLVPNIDAFRIALRCIKLWAKRRAIYSNVMGFFGGVAWAILVARVCQLYPNAAAGAIVSKFFRIMHKWSWPQPVLLKHIEEGPLAVRVWNPKIYPQDKGHKMPIITPAYPSMCATHNVTDSTRTVTTQEFERAADLADRIMVGSGSWIELFTKSDFFSRYKFYLQVIASSDHAESQLRWSGMVESRLRQLVKQLELVPHLDLAHPYIKGFNNVCQVIDDEEKSRAAHGQFPPPRDLPPDAEGTSSLYTSTFYIGLSIKAKDPNSTAPRSLDIRYPTQDFVHMVRAWDKFDEQKMGIVVQYMKSVALPAEVFDGDEPPKPIKKRPKSRNRGTPVEENPTKKRRASFAESVPLGPGYRVESQVERVREELNKEAAESPMLKMAHSASGAFMPGTPLPEDPKEAGFDIAAGNKPNGEDAASESRSSGTVQYSDVAQGNQGSRPGSPGNGATGSPIPQGQQYGGISGASCVVSPKVFPEIKLRLAGQPNANGNGSTAVPTP</sequence>
<evidence type="ECO:0000256" key="1">
    <source>
        <dbReference type="ARBA" id="ARBA00001936"/>
    </source>
</evidence>
<dbReference type="InterPro" id="IPR007010">
    <property type="entry name" value="PolA_pol_RNA-bd_dom"/>
</dbReference>
<dbReference type="FunFam" id="1.10.1410.10:FF:000001">
    <property type="entry name" value="Putative poly(A) polymerase gamma"/>
    <property type="match status" value="1"/>
</dbReference>
<dbReference type="EMBL" id="JADGJQ010000001">
    <property type="protein sequence ID" value="KAJ3185661.1"/>
    <property type="molecule type" value="Genomic_DNA"/>
</dbReference>
<reference evidence="18" key="1">
    <citation type="submission" date="2020-05" db="EMBL/GenBank/DDBJ databases">
        <title>Phylogenomic resolution of chytrid fungi.</title>
        <authorList>
            <person name="Stajich J.E."/>
            <person name="Amses K."/>
            <person name="Simmons R."/>
            <person name="Seto K."/>
            <person name="Myers J."/>
            <person name="Bonds A."/>
            <person name="Quandt C.A."/>
            <person name="Barry K."/>
            <person name="Liu P."/>
            <person name="Grigoriev I."/>
            <person name="Longcore J.E."/>
            <person name="James T.Y."/>
        </authorList>
    </citation>
    <scope>NUCLEOTIDE SEQUENCE</scope>
    <source>
        <strain evidence="18">JEL0379</strain>
    </source>
</reference>
<keyword evidence="7" id="KW-0808">Transferase</keyword>
<protein>
    <recommendedName>
        <fullName evidence="5">polynucleotide adenylyltransferase</fullName>
        <ecNumber evidence="5">2.7.7.19</ecNumber>
    </recommendedName>
</protein>
<feature type="domain" description="Poly(A) polymerase central" evidence="16">
    <location>
        <begin position="210"/>
        <end position="354"/>
    </location>
</feature>
<feature type="compositionally biased region" description="Polar residues" evidence="13">
    <location>
        <begin position="620"/>
        <end position="640"/>
    </location>
</feature>
<keyword evidence="12" id="KW-0539">Nucleus</keyword>
<dbReference type="Pfam" id="PF04928">
    <property type="entry name" value="PAP_central"/>
    <property type="match status" value="1"/>
</dbReference>
<dbReference type="FunFam" id="3.30.460.10:FF:000002">
    <property type="entry name" value="Poly(A) polymerase alpha, putative"/>
    <property type="match status" value="1"/>
</dbReference>
<evidence type="ECO:0000256" key="2">
    <source>
        <dbReference type="ARBA" id="ARBA00001946"/>
    </source>
</evidence>
<dbReference type="InterPro" id="IPR048840">
    <property type="entry name" value="PolA_pol_NTPase"/>
</dbReference>
<feature type="domain" description="Poly(A) polymerase nucleotidyltransferase" evidence="17">
    <location>
        <begin position="11"/>
        <end position="204"/>
    </location>
</feature>
<evidence type="ECO:0000313" key="19">
    <source>
        <dbReference type="Proteomes" id="UP001212152"/>
    </source>
</evidence>
<dbReference type="GO" id="GO:0046872">
    <property type="term" value="F:metal ion binding"/>
    <property type="evidence" value="ECO:0007669"/>
    <property type="project" value="UniProtKB-KW"/>
</dbReference>
<evidence type="ECO:0000256" key="11">
    <source>
        <dbReference type="ARBA" id="ARBA00022842"/>
    </source>
</evidence>
<dbReference type="PANTHER" id="PTHR10682:SF10">
    <property type="entry name" value="POLYNUCLEOTIDE ADENYLYLTRANSFERASE"/>
    <property type="match status" value="1"/>
</dbReference>
<keyword evidence="14" id="KW-0472">Membrane</keyword>
<evidence type="ECO:0000256" key="8">
    <source>
        <dbReference type="ARBA" id="ARBA00022723"/>
    </source>
</evidence>
<evidence type="ECO:0000256" key="9">
    <source>
        <dbReference type="ARBA" id="ARBA00022741"/>
    </source>
</evidence>
<keyword evidence="18" id="KW-0548">Nucleotidyltransferase</keyword>
<keyword evidence="8" id="KW-0479">Metal-binding</keyword>
<dbReference type="PANTHER" id="PTHR10682">
    <property type="entry name" value="POLY A POLYMERASE"/>
    <property type="match status" value="1"/>
</dbReference>
<name>A0AAD5TSK2_9FUNG</name>
<comment type="similarity">
    <text evidence="4">Belongs to the poly(A) polymerase family.</text>
</comment>
<dbReference type="Pfam" id="PF04926">
    <property type="entry name" value="PAP_RNA-bind"/>
    <property type="match status" value="1"/>
</dbReference>
<evidence type="ECO:0000259" key="16">
    <source>
        <dbReference type="Pfam" id="PF04928"/>
    </source>
</evidence>
<feature type="domain" description="Poly(A) polymerase RNA-binding" evidence="15">
    <location>
        <begin position="356"/>
        <end position="517"/>
    </location>
</feature>
<evidence type="ECO:0000259" key="17">
    <source>
        <dbReference type="Pfam" id="PF20750"/>
    </source>
</evidence>
<evidence type="ECO:0000256" key="10">
    <source>
        <dbReference type="ARBA" id="ARBA00022840"/>
    </source>
</evidence>
<dbReference type="EC" id="2.7.7.19" evidence="5"/>